<name>A0AAE0PMN9_SORBR</name>
<evidence type="ECO:0000256" key="1">
    <source>
        <dbReference type="SAM" id="MobiDB-lite"/>
    </source>
</evidence>
<feature type="compositionally biased region" description="Basic and acidic residues" evidence="1">
    <location>
        <begin position="200"/>
        <end position="235"/>
    </location>
</feature>
<feature type="compositionally biased region" description="Basic and acidic residues" evidence="1">
    <location>
        <begin position="581"/>
        <end position="590"/>
    </location>
</feature>
<feature type="compositionally biased region" description="Polar residues" evidence="1">
    <location>
        <begin position="754"/>
        <end position="770"/>
    </location>
</feature>
<feature type="compositionally biased region" description="Polar residues" evidence="1">
    <location>
        <begin position="565"/>
        <end position="577"/>
    </location>
</feature>
<feature type="compositionally biased region" description="Basic and acidic residues" evidence="1">
    <location>
        <begin position="799"/>
        <end position="811"/>
    </location>
</feature>
<feature type="compositionally biased region" description="Polar residues" evidence="1">
    <location>
        <begin position="1014"/>
        <end position="1042"/>
    </location>
</feature>
<keyword evidence="3" id="KW-1185">Reference proteome</keyword>
<feature type="region of interest" description="Disordered" evidence="1">
    <location>
        <begin position="754"/>
        <end position="950"/>
    </location>
</feature>
<feature type="compositionally biased region" description="Polar residues" evidence="1">
    <location>
        <begin position="507"/>
        <end position="520"/>
    </location>
</feature>
<feature type="compositionally biased region" description="Pro residues" evidence="1">
    <location>
        <begin position="1"/>
        <end position="19"/>
    </location>
</feature>
<gene>
    <name evidence="2" type="ORF">B0T20DRAFT_428386</name>
</gene>
<proteinExistence type="predicted"/>
<feature type="compositionally biased region" description="Basic and acidic residues" evidence="1">
    <location>
        <begin position="771"/>
        <end position="784"/>
    </location>
</feature>
<feature type="region of interest" description="Disordered" evidence="1">
    <location>
        <begin position="80"/>
        <end position="149"/>
    </location>
</feature>
<feature type="compositionally biased region" description="Polar residues" evidence="1">
    <location>
        <begin position="971"/>
        <end position="987"/>
    </location>
</feature>
<feature type="region of interest" description="Disordered" evidence="1">
    <location>
        <begin position="199"/>
        <end position="265"/>
    </location>
</feature>
<feature type="region of interest" description="Disordered" evidence="1">
    <location>
        <begin position="1014"/>
        <end position="1062"/>
    </location>
</feature>
<reference evidence="2" key="1">
    <citation type="journal article" date="2023" name="Mol. Phylogenet. Evol.">
        <title>Genome-scale phylogeny and comparative genomics of the fungal order Sordariales.</title>
        <authorList>
            <person name="Hensen N."/>
            <person name="Bonometti L."/>
            <person name="Westerberg I."/>
            <person name="Brannstrom I.O."/>
            <person name="Guillou S."/>
            <person name="Cros-Aarteil S."/>
            <person name="Calhoun S."/>
            <person name="Haridas S."/>
            <person name="Kuo A."/>
            <person name="Mondo S."/>
            <person name="Pangilinan J."/>
            <person name="Riley R."/>
            <person name="LaButti K."/>
            <person name="Andreopoulos B."/>
            <person name="Lipzen A."/>
            <person name="Chen C."/>
            <person name="Yan M."/>
            <person name="Daum C."/>
            <person name="Ng V."/>
            <person name="Clum A."/>
            <person name="Steindorff A."/>
            <person name="Ohm R.A."/>
            <person name="Martin F."/>
            <person name="Silar P."/>
            <person name="Natvig D.O."/>
            <person name="Lalanne C."/>
            <person name="Gautier V."/>
            <person name="Ament-Velasquez S.L."/>
            <person name="Kruys A."/>
            <person name="Hutchinson M.I."/>
            <person name="Powell A.J."/>
            <person name="Barry K."/>
            <person name="Miller A.N."/>
            <person name="Grigoriev I.V."/>
            <person name="Debuchy R."/>
            <person name="Gladieux P."/>
            <person name="Hiltunen Thoren M."/>
            <person name="Johannesson H."/>
        </authorList>
    </citation>
    <scope>NUCLEOTIDE SEQUENCE</scope>
    <source>
        <strain evidence="2">FGSC 1904</strain>
    </source>
</reference>
<feature type="compositionally biased region" description="Basic residues" evidence="1">
    <location>
        <begin position="255"/>
        <end position="265"/>
    </location>
</feature>
<sequence length="1085" mass="119638">MDNPPTPAGASPPPSPPSQPQESILNRKILPRGLPHSFSSNLNRDVTTPSKKANKRTVQSIIASIESEAAIKQQKPIFPSVEPITPRNSTTIRSSSSTGASLTSFRRVKGSHGRDRGVSECHDARNSQYDENGTNRYSDAGSTLEGTRSVSTPVIRRTSSILPFSMEEEDSLTLLNYKSYFNQPLARCLDGFADFEDKDAEEKSEKNEEKKLSNKPDIDQETKPLRITKRQDRVKTAAQTETHPSTSAPRPVQRQSRRPSLVHRKSSASIIALEKLMHELENFSINPPLEEEDSDIIAMPEDKPIIRRDPKEVQDYWWKVRCELWVDEVEVYEPEEYHETNIGKPADIPKIQLPLPGTANVSVRASHAFDKQIPLPAPPVPFRSPNRVSSLGRGSPSSVGTPTRLRNRSVSTKSTSPLKYSVLAAGHPPPSPSASVQPEPPTPLSAPSLFRQSPSPPPRSSKRPVSPPLSTAGKYEFSDDDTPKASLSKKFDLSLLNQEHAQPRGPSGSSSLDANASTTKADWDSASEYEDEGVREQKAENNHHCQTQPNGPSLEEIDGLGYGGSQENTPKAESAFNQIQKKIEQKEEKKRSTHNRNSSLARLSMNLKSESQQSSPDKSPGAYQVPSPQRTQSMEEEQDSPARHSDSRSHHSHDSNDGHRHTLRRLHLSAIHIPGLRHLRNHRHSKQSIPSSDSDSQQTPTTANSFSSTRANISSPVPILSAGISNPGDSVPSIPYSVTRAVPSARSSLVSIAESGNGSFSGEQNDGQKTPTEKDAERNLERTGETVVSYPRQYLTKVPKLEEAPKGRGSERGLGGSGGGFREHFRSRNKSRSRPGSREKEVEDSMVEGDVEDFLHSHKRNSPTKEGDGSQFQREGRNNHHQPHNETQTPHRRRSKEGTTGLLTSSPSAPSIPPRHFGRSHHQPGDTHHPGLTSLDDTHLPNHTSNPSAHQIPYLNFANTISHFTRNPMATTAKTTKNPSPNKPTQTRRSREDHLSEIESHLNKDSFHTIQSMRSLHSQSKSLHSMQSIPESKSTGSGSMYSQDQQNDEDDDEGKKREDASVLIGEVLETVRGLGEQVVGRRGGV</sequence>
<feature type="compositionally biased region" description="Polar residues" evidence="1">
    <location>
        <begin position="126"/>
        <end position="149"/>
    </location>
</feature>
<feature type="region of interest" description="Disordered" evidence="1">
    <location>
        <begin position="682"/>
        <end position="713"/>
    </location>
</feature>
<feature type="region of interest" description="Disordered" evidence="1">
    <location>
        <begin position="971"/>
        <end position="996"/>
    </location>
</feature>
<comment type="caution">
    <text evidence="2">The sequence shown here is derived from an EMBL/GenBank/DDBJ whole genome shotgun (WGS) entry which is preliminary data.</text>
</comment>
<feature type="compositionally biased region" description="Low complexity" evidence="1">
    <location>
        <begin position="687"/>
        <end position="702"/>
    </location>
</feature>
<dbReference type="AlphaFoldDB" id="A0AAE0PMN9"/>
<dbReference type="EMBL" id="JAUTDP010000001">
    <property type="protein sequence ID" value="KAK3402768.1"/>
    <property type="molecule type" value="Genomic_DNA"/>
</dbReference>
<feature type="compositionally biased region" description="Basic and acidic residues" evidence="1">
    <location>
        <begin position="863"/>
        <end position="878"/>
    </location>
</feature>
<feature type="compositionally biased region" description="Polar residues" evidence="1">
    <location>
        <begin position="595"/>
        <end position="617"/>
    </location>
</feature>
<accession>A0AAE0PMN9</accession>
<feature type="region of interest" description="Disordered" evidence="1">
    <location>
        <begin position="372"/>
        <end position="660"/>
    </location>
</feature>
<feature type="compositionally biased region" description="Polar residues" evidence="1">
    <location>
        <begin position="237"/>
        <end position="248"/>
    </location>
</feature>
<evidence type="ECO:0000313" key="3">
    <source>
        <dbReference type="Proteomes" id="UP001281003"/>
    </source>
</evidence>
<feature type="compositionally biased region" description="Polar residues" evidence="1">
    <location>
        <begin position="703"/>
        <end position="713"/>
    </location>
</feature>
<feature type="compositionally biased region" description="Polar residues" evidence="1">
    <location>
        <begin position="37"/>
        <end position="55"/>
    </location>
</feature>
<feature type="compositionally biased region" description="Basic and acidic residues" evidence="1">
    <location>
        <begin position="112"/>
        <end position="125"/>
    </location>
</feature>
<feature type="region of interest" description="Disordered" evidence="1">
    <location>
        <begin position="1"/>
        <end position="55"/>
    </location>
</feature>
<feature type="compositionally biased region" description="Pro residues" evidence="1">
    <location>
        <begin position="427"/>
        <end position="444"/>
    </location>
</feature>
<feature type="compositionally biased region" description="Basic and acidic residues" evidence="1">
    <location>
        <begin position="640"/>
        <end position="660"/>
    </location>
</feature>
<evidence type="ECO:0000313" key="2">
    <source>
        <dbReference type="EMBL" id="KAK3402768.1"/>
    </source>
</evidence>
<dbReference type="Proteomes" id="UP001281003">
    <property type="component" value="Unassembled WGS sequence"/>
</dbReference>
<feature type="compositionally biased region" description="Low complexity" evidence="1">
    <location>
        <begin position="89"/>
        <end position="104"/>
    </location>
</feature>
<protein>
    <submittedName>
        <fullName evidence="2">Uncharacterized protein</fullName>
    </submittedName>
</protein>
<reference evidence="2" key="2">
    <citation type="submission" date="2023-07" db="EMBL/GenBank/DDBJ databases">
        <authorList>
            <consortium name="Lawrence Berkeley National Laboratory"/>
            <person name="Haridas S."/>
            <person name="Hensen N."/>
            <person name="Bonometti L."/>
            <person name="Westerberg I."/>
            <person name="Brannstrom I.O."/>
            <person name="Guillou S."/>
            <person name="Cros-Aarteil S."/>
            <person name="Calhoun S."/>
            <person name="Kuo A."/>
            <person name="Mondo S."/>
            <person name="Pangilinan J."/>
            <person name="Riley R."/>
            <person name="LaButti K."/>
            <person name="Andreopoulos B."/>
            <person name="Lipzen A."/>
            <person name="Chen C."/>
            <person name="Yanf M."/>
            <person name="Daum C."/>
            <person name="Ng V."/>
            <person name="Clum A."/>
            <person name="Steindorff A."/>
            <person name="Ohm R."/>
            <person name="Martin F."/>
            <person name="Silar P."/>
            <person name="Natvig D."/>
            <person name="Lalanne C."/>
            <person name="Gautier V."/>
            <person name="Ament-velasquez S.L."/>
            <person name="Kruys A."/>
            <person name="Hutchinson M.I."/>
            <person name="Powell A.J."/>
            <person name="Barry K."/>
            <person name="Miller A.N."/>
            <person name="Grigoriev I.V."/>
            <person name="Debuchy R."/>
            <person name="Gladieux P."/>
            <person name="Thoren M.H."/>
            <person name="Johannesson H."/>
        </authorList>
    </citation>
    <scope>NUCLEOTIDE SEQUENCE</scope>
    <source>
        <strain evidence="2">FGSC 1904</strain>
    </source>
</reference>
<feature type="compositionally biased region" description="Polar residues" evidence="1">
    <location>
        <begin position="408"/>
        <end position="418"/>
    </location>
</feature>
<organism evidence="2 3">
    <name type="scientific">Sordaria brevicollis</name>
    <dbReference type="NCBI Taxonomy" id="83679"/>
    <lineage>
        <taxon>Eukaryota</taxon>
        <taxon>Fungi</taxon>
        <taxon>Dikarya</taxon>
        <taxon>Ascomycota</taxon>
        <taxon>Pezizomycotina</taxon>
        <taxon>Sordariomycetes</taxon>
        <taxon>Sordariomycetidae</taxon>
        <taxon>Sordariales</taxon>
        <taxon>Sordariaceae</taxon>
        <taxon>Sordaria</taxon>
    </lineage>
</organism>
<feature type="compositionally biased region" description="Basic and acidic residues" evidence="1">
    <location>
        <begin position="532"/>
        <end position="543"/>
    </location>
</feature>